<dbReference type="InterPro" id="IPR000182">
    <property type="entry name" value="GNAT_dom"/>
</dbReference>
<dbReference type="AlphaFoldDB" id="A0AAJ5VY41"/>
<accession>A0AAJ5VY41</accession>
<evidence type="ECO:0000313" key="3">
    <source>
        <dbReference type="Proteomes" id="UP001217476"/>
    </source>
</evidence>
<proteinExistence type="predicted"/>
<protein>
    <submittedName>
        <fullName evidence="2">GNAT family N-acetyltransferase</fullName>
    </submittedName>
</protein>
<dbReference type="Proteomes" id="UP001217476">
    <property type="component" value="Chromosome"/>
</dbReference>
<dbReference type="InterPro" id="IPR016181">
    <property type="entry name" value="Acyl_CoA_acyltransferase"/>
</dbReference>
<dbReference type="Pfam" id="PF00583">
    <property type="entry name" value="Acetyltransf_1"/>
    <property type="match status" value="1"/>
</dbReference>
<dbReference type="Gene3D" id="3.40.630.30">
    <property type="match status" value="1"/>
</dbReference>
<dbReference type="CDD" id="cd04301">
    <property type="entry name" value="NAT_SF"/>
    <property type="match status" value="1"/>
</dbReference>
<organism evidence="2 3">
    <name type="scientific">Candidatus Devosia phytovorans</name>
    <dbReference type="NCBI Taxonomy" id="3121372"/>
    <lineage>
        <taxon>Bacteria</taxon>
        <taxon>Pseudomonadati</taxon>
        <taxon>Pseudomonadota</taxon>
        <taxon>Alphaproteobacteria</taxon>
        <taxon>Hyphomicrobiales</taxon>
        <taxon>Devosiaceae</taxon>
        <taxon>Devosia</taxon>
    </lineage>
</organism>
<dbReference type="SUPFAM" id="SSF55729">
    <property type="entry name" value="Acyl-CoA N-acyltransferases (Nat)"/>
    <property type="match status" value="1"/>
</dbReference>
<dbReference type="PROSITE" id="PS51186">
    <property type="entry name" value="GNAT"/>
    <property type="match status" value="1"/>
</dbReference>
<evidence type="ECO:0000259" key="1">
    <source>
        <dbReference type="PROSITE" id="PS51186"/>
    </source>
</evidence>
<gene>
    <name evidence="2" type="ORF">P0Y65_08635</name>
</gene>
<evidence type="ECO:0000313" key="2">
    <source>
        <dbReference type="EMBL" id="WEK06295.1"/>
    </source>
</evidence>
<name>A0AAJ5VY41_9HYPH</name>
<sequence>MALDYRIDHLRDVAKHRATVADRIWRAWWEPDGRSLADVDEALDKILIAEGFPFSLVASVDGQFLGTVTAVMDDIPDRPRLSPCLAALWVEPEVRGKGIGDALMVALHARLKGLGFEEVYLSAKPRMRDFYAGRGWILIETGVGKDDLDVFHRALP</sequence>
<reference evidence="2" key="1">
    <citation type="submission" date="2023-03" db="EMBL/GenBank/DDBJ databases">
        <title>Andean soil-derived lignocellulolytic bacterial consortium as a source of novel taxa and putative plastic-active enzymes.</title>
        <authorList>
            <person name="Diaz-Garcia L."/>
            <person name="Chuvochina M."/>
            <person name="Feuerriegel G."/>
            <person name="Bunk B."/>
            <person name="Sproer C."/>
            <person name="Streit W.R."/>
            <person name="Rodriguez L.M."/>
            <person name="Overmann J."/>
            <person name="Jimenez D.J."/>
        </authorList>
    </citation>
    <scope>NUCLEOTIDE SEQUENCE</scope>
    <source>
        <strain evidence="2">MAG 4196</strain>
    </source>
</reference>
<feature type="domain" description="N-acetyltransferase" evidence="1">
    <location>
        <begin position="8"/>
        <end position="156"/>
    </location>
</feature>
<dbReference type="EMBL" id="CP119312">
    <property type="protein sequence ID" value="WEK06295.1"/>
    <property type="molecule type" value="Genomic_DNA"/>
</dbReference>
<dbReference type="GO" id="GO:0016747">
    <property type="term" value="F:acyltransferase activity, transferring groups other than amino-acyl groups"/>
    <property type="evidence" value="ECO:0007669"/>
    <property type="project" value="InterPro"/>
</dbReference>